<evidence type="ECO:0000256" key="3">
    <source>
        <dbReference type="HAMAP-Rule" id="MF_00272"/>
    </source>
</evidence>
<name>A0AA94L3M1_DESDE</name>
<protein>
    <recommendedName>
        <fullName evidence="3">Glycine cleavage system H protein</fullName>
    </recommendedName>
</protein>
<evidence type="ECO:0000256" key="4">
    <source>
        <dbReference type="PIRSR" id="PIRSR617453-50"/>
    </source>
</evidence>
<organism evidence="6 7">
    <name type="scientific">Desulfovibrio desulfuricans</name>
    <dbReference type="NCBI Taxonomy" id="876"/>
    <lineage>
        <taxon>Bacteria</taxon>
        <taxon>Pseudomonadati</taxon>
        <taxon>Thermodesulfobacteriota</taxon>
        <taxon>Desulfovibrionia</taxon>
        <taxon>Desulfovibrionales</taxon>
        <taxon>Desulfovibrionaceae</taxon>
        <taxon>Desulfovibrio</taxon>
    </lineage>
</organism>
<comment type="cofactor">
    <cofactor evidence="3">
        <name>(R)-lipoate</name>
        <dbReference type="ChEBI" id="CHEBI:83088"/>
    </cofactor>
    <text evidence="3">Binds 1 lipoyl cofactor covalently.</text>
</comment>
<dbReference type="NCBIfam" id="NF002270">
    <property type="entry name" value="PRK01202.1"/>
    <property type="match status" value="1"/>
</dbReference>
<reference evidence="7" key="1">
    <citation type="submission" date="2016-11" db="EMBL/GenBank/DDBJ databases">
        <authorList>
            <person name="Jaros S."/>
            <person name="Januszkiewicz K."/>
            <person name="Wedrychowicz H."/>
        </authorList>
    </citation>
    <scope>NUCLEOTIDE SEQUENCE [LARGE SCALE GENOMIC DNA]</scope>
    <source>
        <strain evidence="7">DSM 7057</strain>
    </source>
</reference>
<dbReference type="EMBL" id="FPIW01000111">
    <property type="protein sequence ID" value="SFW75013.1"/>
    <property type="molecule type" value="Genomic_DNA"/>
</dbReference>
<dbReference type="GO" id="GO:0019464">
    <property type="term" value="P:glycine decarboxylation via glycine cleavage system"/>
    <property type="evidence" value="ECO:0007669"/>
    <property type="project" value="UniProtKB-UniRule"/>
</dbReference>
<dbReference type="PROSITE" id="PS50968">
    <property type="entry name" value="BIOTINYL_LIPOYL"/>
    <property type="match status" value="1"/>
</dbReference>
<feature type="modified residue" description="N6-lipoyllysine" evidence="3 4">
    <location>
        <position position="64"/>
    </location>
</feature>
<dbReference type="PANTHER" id="PTHR11715">
    <property type="entry name" value="GLYCINE CLEAVAGE SYSTEM H PROTEIN"/>
    <property type="match status" value="1"/>
</dbReference>
<dbReference type="SUPFAM" id="SSF51230">
    <property type="entry name" value="Single hybrid motif"/>
    <property type="match status" value="1"/>
</dbReference>
<evidence type="ECO:0000259" key="5">
    <source>
        <dbReference type="PROSITE" id="PS50968"/>
    </source>
</evidence>
<dbReference type="InterPro" id="IPR011053">
    <property type="entry name" value="Single_hybrid_motif"/>
</dbReference>
<comment type="function">
    <text evidence="3">The glycine cleavage system catalyzes the degradation of glycine. The H protein shuttles the methylamine group of glycine from the P protein to the T protein.</text>
</comment>
<proteinExistence type="inferred from homology"/>
<comment type="similarity">
    <text evidence="1 3">Belongs to the GcvH family.</text>
</comment>
<dbReference type="GO" id="GO:0005737">
    <property type="term" value="C:cytoplasm"/>
    <property type="evidence" value="ECO:0007669"/>
    <property type="project" value="TreeGrafter"/>
</dbReference>
<dbReference type="CDD" id="cd06848">
    <property type="entry name" value="GCS_H"/>
    <property type="match status" value="1"/>
</dbReference>
<dbReference type="Gene3D" id="2.40.50.100">
    <property type="match status" value="1"/>
</dbReference>
<dbReference type="PANTHER" id="PTHR11715:SF3">
    <property type="entry name" value="GLYCINE CLEAVAGE SYSTEM H PROTEIN-RELATED"/>
    <property type="match status" value="1"/>
</dbReference>
<evidence type="ECO:0000313" key="7">
    <source>
        <dbReference type="Proteomes" id="UP000182680"/>
    </source>
</evidence>
<dbReference type="RefSeq" id="WP_012625043.1">
    <property type="nucleotide sequence ID" value="NZ_FPIW01000111.1"/>
</dbReference>
<dbReference type="Pfam" id="PF01597">
    <property type="entry name" value="GCV_H"/>
    <property type="match status" value="1"/>
</dbReference>
<dbReference type="AlphaFoldDB" id="A0AA94L3M1"/>
<dbReference type="NCBIfam" id="TIGR00527">
    <property type="entry name" value="gcvH"/>
    <property type="match status" value="1"/>
</dbReference>
<dbReference type="GO" id="GO:0005960">
    <property type="term" value="C:glycine cleavage complex"/>
    <property type="evidence" value="ECO:0007669"/>
    <property type="project" value="InterPro"/>
</dbReference>
<dbReference type="InterPro" id="IPR002930">
    <property type="entry name" value="GCV_H"/>
</dbReference>
<evidence type="ECO:0000256" key="2">
    <source>
        <dbReference type="ARBA" id="ARBA00022823"/>
    </source>
</evidence>
<evidence type="ECO:0000313" key="6">
    <source>
        <dbReference type="EMBL" id="SFW75013.1"/>
    </source>
</evidence>
<keyword evidence="2 3" id="KW-0450">Lipoyl</keyword>
<dbReference type="InterPro" id="IPR017453">
    <property type="entry name" value="GCV_H_sub"/>
</dbReference>
<evidence type="ECO:0000256" key="1">
    <source>
        <dbReference type="ARBA" id="ARBA00009249"/>
    </source>
</evidence>
<dbReference type="Proteomes" id="UP000182680">
    <property type="component" value="Unassembled WGS sequence"/>
</dbReference>
<accession>A0AA94L3M1</accession>
<comment type="caution">
    <text evidence="6">The sequence shown here is derived from an EMBL/GenBank/DDBJ whole genome shotgun (WGS) entry which is preliminary data.</text>
</comment>
<dbReference type="InterPro" id="IPR033753">
    <property type="entry name" value="GCV_H/Fam206"/>
</dbReference>
<gene>
    <name evidence="3" type="primary">gcvH</name>
    <name evidence="6" type="ORF">SAMN02910291_02902</name>
</gene>
<feature type="domain" description="Lipoyl-binding" evidence="5">
    <location>
        <begin position="23"/>
        <end position="105"/>
    </location>
</feature>
<dbReference type="GO" id="GO:0009249">
    <property type="term" value="P:protein lipoylation"/>
    <property type="evidence" value="ECO:0007669"/>
    <property type="project" value="TreeGrafter"/>
</dbReference>
<dbReference type="HAMAP" id="MF_00272">
    <property type="entry name" value="GcvH"/>
    <property type="match status" value="1"/>
</dbReference>
<comment type="subunit">
    <text evidence="3">The glycine cleavage system is composed of four proteins: P, T, L and H.</text>
</comment>
<dbReference type="OMA" id="DVYFLDW"/>
<sequence length="126" mass="13598">MNFPTDRIYHADHLWAQEQADGSWLIGITDYAQDQLGSVIFVDMPEQGTQFEQGQSCASIESVKVTSEAIMPISGTVRAINDALAETPELLNTAPYGEGWLIRVTALPYDAAACMNSDAYAAVIGA</sequence>
<dbReference type="InterPro" id="IPR000089">
    <property type="entry name" value="Biotin_lipoyl"/>
</dbReference>